<evidence type="ECO:0000256" key="1">
    <source>
        <dbReference type="SAM" id="Phobius"/>
    </source>
</evidence>
<dbReference type="RefSeq" id="WP_185904967.1">
    <property type="nucleotide sequence ID" value="NZ_JACMSE010000003.1"/>
</dbReference>
<organism evidence="2 3">
    <name type="scientific">Gordonibacter massiliensis</name>
    <name type="common">ex Traore et al. 2017</name>
    <dbReference type="NCBI Taxonomy" id="1841863"/>
    <lineage>
        <taxon>Bacteria</taxon>
        <taxon>Bacillati</taxon>
        <taxon>Actinomycetota</taxon>
        <taxon>Coriobacteriia</taxon>
        <taxon>Eggerthellales</taxon>
        <taxon>Eggerthellaceae</taxon>
        <taxon>Gordonibacter</taxon>
    </lineage>
</organism>
<feature type="transmembrane region" description="Helical" evidence="1">
    <location>
        <begin position="103"/>
        <end position="126"/>
    </location>
</feature>
<keyword evidence="3" id="KW-1185">Reference proteome</keyword>
<name>A0A842JF21_9ACTN</name>
<evidence type="ECO:0000313" key="3">
    <source>
        <dbReference type="Proteomes" id="UP000587396"/>
    </source>
</evidence>
<dbReference type="Proteomes" id="UP000587396">
    <property type="component" value="Unassembled WGS sequence"/>
</dbReference>
<feature type="transmembrane region" description="Helical" evidence="1">
    <location>
        <begin position="132"/>
        <end position="157"/>
    </location>
</feature>
<feature type="transmembrane region" description="Helical" evidence="1">
    <location>
        <begin position="24"/>
        <end position="43"/>
    </location>
</feature>
<keyword evidence="1" id="KW-0472">Membrane</keyword>
<protein>
    <submittedName>
        <fullName evidence="2">ABC transporter permease</fullName>
    </submittedName>
</protein>
<feature type="transmembrane region" description="Helical" evidence="1">
    <location>
        <begin position="164"/>
        <end position="184"/>
    </location>
</feature>
<feature type="transmembrane region" description="Helical" evidence="1">
    <location>
        <begin position="63"/>
        <end position="82"/>
    </location>
</feature>
<comment type="caution">
    <text evidence="2">The sequence shown here is derived from an EMBL/GenBank/DDBJ whole genome shotgun (WGS) entry which is preliminary data.</text>
</comment>
<dbReference type="AlphaFoldDB" id="A0A842JF21"/>
<reference evidence="2 3" key="1">
    <citation type="submission" date="2020-08" db="EMBL/GenBank/DDBJ databases">
        <authorList>
            <person name="Liu C."/>
            <person name="Sun Q."/>
        </authorList>
    </citation>
    <scope>NUCLEOTIDE SEQUENCE [LARGE SCALE GENOMIC DNA]</scope>
    <source>
        <strain evidence="2 3">N22</strain>
    </source>
</reference>
<proteinExistence type="predicted"/>
<sequence>MEATLRKTGALLGKDLKDVARNPTMLVCCLLPVGFMLFYRYAFADSMGDEMGAEGLSLMLVSWSLLFTTTMVASMATLTALAEEKEKHTLRTLMLANVSAEQVLASRGLVTLAAIAVVDAACYLVIGQPLEGLPAFVAIGVVGSMPLVLLSLLLGLAARDQMSAGVLSMPVLILGIAPMFAQMVDGFSEVAAYLPTGGMNELGLLLAQGNLFTSDAIVPIVVTLAWVAVAAVAFALLYRRLTRDN</sequence>
<keyword evidence="1" id="KW-0812">Transmembrane</keyword>
<keyword evidence="1" id="KW-1133">Transmembrane helix</keyword>
<accession>A0A842JF21</accession>
<dbReference type="EMBL" id="JACMSE010000003">
    <property type="protein sequence ID" value="MBC2889091.1"/>
    <property type="molecule type" value="Genomic_DNA"/>
</dbReference>
<feature type="transmembrane region" description="Helical" evidence="1">
    <location>
        <begin position="216"/>
        <end position="238"/>
    </location>
</feature>
<evidence type="ECO:0000313" key="2">
    <source>
        <dbReference type="EMBL" id="MBC2889091.1"/>
    </source>
</evidence>
<gene>
    <name evidence="2" type="ORF">H7313_06980</name>
</gene>